<dbReference type="Proteomes" id="UP000299102">
    <property type="component" value="Unassembled WGS sequence"/>
</dbReference>
<organism evidence="1 2">
    <name type="scientific">Eumeta variegata</name>
    <name type="common">Bagworm moth</name>
    <name type="synonym">Eumeta japonica</name>
    <dbReference type="NCBI Taxonomy" id="151549"/>
    <lineage>
        <taxon>Eukaryota</taxon>
        <taxon>Metazoa</taxon>
        <taxon>Ecdysozoa</taxon>
        <taxon>Arthropoda</taxon>
        <taxon>Hexapoda</taxon>
        <taxon>Insecta</taxon>
        <taxon>Pterygota</taxon>
        <taxon>Neoptera</taxon>
        <taxon>Endopterygota</taxon>
        <taxon>Lepidoptera</taxon>
        <taxon>Glossata</taxon>
        <taxon>Ditrysia</taxon>
        <taxon>Tineoidea</taxon>
        <taxon>Psychidae</taxon>
        <taxon>Oiketicinae</taxon>
        <taxon>Eumeta</taxon>
    </lineage>
</organism>
<protein>
    <submittedName>
        <fullName evidence="1">Uncharacterized protein</fullName>
    </submittedName>
</protein>
<dbReference type="EMBL" id="BGZK01000812">
    <property type="protein sequence ID" value="GBP61352.1"/>
    <property type="molecule type" value="Genomic_DNA"/>
</dbReference>
<proteinExistence type="predicted"/>
<sequence>MTFGPPTRGSTKPPPSIRPLFLEVIQKKQTVSPVDLETVYLYAAASAVAYIDDGAIFMKWRKEMSRGIFESIKDQPGATGQLRYDIVMSNLSCYLDPNRSHRTSLPEIDAATTAVRDRGPCGPRERLDAKALQRREQNSIQYNIP</sequence>
<keyword evidence="2" id="KW-1185">Reference proteome</keyword>
<evidence type="ECO:0000313" key="1">
    <source>
        <dbReference type="EMBL" id="GBP61352.1"/>
    </source>
</evidence>
<evidence type="ECO:0000313" key="2">
    <source>
        <dbReference type="Proteomes" id="UP000299102"/>
    </source>
</evidence>
<comment type="caution">
    <text evidence="1">The sequence shown here is derived from an EMBL/GenBank/DDBJ whole genome shotgun (WGS) entry which is preliminary data.</text>
</comment>
<reference evidence="1 2" key="1">
    <citation type="journal article" date="2019" name="Commun. Biol.">
        <title>The bagworm genome reveals a unique fibroin gene that provides high tensile strength.</title>
        <authorList>
            <person name="Kono N."/>
            <person name="Nakamura H."/>
            <person name="Ohtoshi R."/>
            <person name="Tomita M."/>
            <person name="Numata K."/>
            <person name="Arakawa K."/>
        </authorList>
    </citation>
    <scope>NUCLEOTIDE SEQUENCE [LARGE SCALE GENOMIC DNA]</scope>
</reference>
<gene>
    <name evidence="1" type="ORF">EVAR_50834_1</name>
</gene>
<dbReference type="AlphaFoldDB" id="A0A4C1XEE5"/>
<accession>A0A4C1XEE5</accession>
<name>A0A4C1XEE5_EUMVA</name>